<organism evidence="1 2">
    <name type="scientific">Artomyces pyxidatus</name>
    <dbReference type="NCBI Taxonomy" id="48021"/>
    <lineage>
        <taxon>Eukaryota</taxon>
        <taxon>Fungi</taxon>
        <taxon>Dikarya</taxon>
        <taxon>Basidiomycota</taxon>
        <taxon>Agaricomycotina</taxon>
        <taxon>Agaricomycetes</taxon>
        <taxon>Russulales</taxon>
        <taxon>Auriscalpiaceae</taxon>
        <taxon>Artomyces</taxon>
    </lineage>
</organism>
<accession>A0ACB8SHZ1</accession>
<sequence>MAPPTRTPSNPAISRPFPLQRKLQPTPASVTRATVTATGSLKLDSDSQVESLTRIKHATLSRTRTTSRPSVLRPAPPPPASSTRKRTRRDSTSDDVENEAVDSRSQETGRAPRVRQRLSSMSSMETIRAGRSGADQALARATLSRQTSRASVRDDAAPPEISAITSANVAQAAAPTLRRVGTVPFNKTPKGHAENDISSKYPSRIPLPSRHTSMTVAAESEGTARARLSHPDRLSSSCSPSRRASGDNSISYPSTSLAAAAATSSISSRASLDRFDLKLAMMKKHTELWDLPDESVYAWEGILVFTDLAPSSSAHPAPFPIQSVDIQCHTLAYEGRFSLETNALPSYSTCFAGVCVSKKDMPSLVQNFDPGTGIVLQKEWHQAELKEATQWHVKFRVPVPMDLCRKKETQMFRLKAQVSAVDDRTGRLVNASSGTVVADISHLRKLRDMDRKAAL</sequence>
<keyword evidence="2" id="KW-1185">Reference proteome</keyword>
<dbReference type="EMBL" id="MU277272">
    <property type="protein sequence ID" value="KAI0056068.1"/>
    <property type="molecule type" value="Genomic_DNA"/>
</dbReference>
<reference evidence="1" key="1">
    <citation type="submission" date="2021-03" db="EMBL/GenBank/DDBJ databases">
        <authorList>
            <consortium name="DOE Joint Genome Institute"/>
            <person name="Ahrendt S."/>
            <person name="Looney B.P."/>
            <person name="Miyauchi S."/>
            <person name="Morin E."/>
            <person name="Drula E."/>
            <person name="Courty P.E."/>
            <person name="Chicoki N."/>
            <person name="Fauchery L."/>
            <person name="Kohler A."/>
            <person name="Kuo A."/>
            <person name="Labutti K."/>
            <person name="Pangilinan J."/>
            <person name="Lipzen A."/>
            <person name="Riley R."/>
            <person name="Andreopoulos W."/>
            <person name="He G."/>
            <person name="Johnson J."/>
            <person name="Barry K.W."/>
            <person name="Grigoriev I.V."/>
            <person name="Nagy L."/>
            <person name="Hibbett D."/>
            <person name="Henrissat B."/>
            <person name="Matheny P.B."/>
            <person name="Labbe J."/>
            <person name="Martin F."/>
        </authorList>
    </citation>
    <scope>NUCLEOTIDE SEQUENCE</scope>
    <source>
        <strain evidence="1">HHB10654</strain>
    </source>
</reference>
<dbReference type="Proteomes" id="UP000814140">
    <property type="component" value="Unassembled WGS sequence"/>
</dbReference>
<reference evidence="1" key="2">
    <citation type="journal article" date="2022" name="New Phytol.">
        <title>Evolutionary transition to the ectomycorrhizal habit in the genomes of a hyperdiverse lineage of mushroom-forming fungi.</title>
        <authorList>
            <person name="Looney B."/>
            <person name="Miyauchi S."/>
            <person name="Morin E."/>
            <person name="Drula E."/>
            <person name="Courty P.E."/>
            <person name="Kohler A."/>
            <person name="Kuo A."/>
            <person name="LaButti K."/>
            <person name="Pangilinan J."/>
            <person name="Lipzen A."/>
            <person name="Riley R."/>
            <person name="Andreopoulos W."/>
            <person name="He G."/>
            <person name="Johnson J."/>
            <person name="Nolan M."/>
            <person name="Tritt A."/>
            <person name="Barry K.W."/>
            <person name="Grigoriev I.V."/>
            <person name="Nagy L.G."/>
            <person name="Hibbett D."/>
            <person name="Henrissat B."/>
            <person name="Matheny P.B."/>
            <person name="Labbe J."/>
            <person name="Martin F.M."/>
        </authorList>
    </citation>
    <scope>NUCLEOTIDE SEQUENCE</scope>
    <source>
        <strain evidence="1">HHB10654</strain>
    </source>
</reference>
<protein>
    <submittedName>
        <fullName evidence="1">Uncharacterized protein</fullName>
    </submittedName>
</protein>
<name>A0ACB8SHZ1_9AGAM</name>
<comment type="caution">
    <text evidence="1">The sequence shown here is derived from an EMBL/GenBank/DDBJ whole genome shotgun (WGS) entry which is preliminary data.</text>
</comment>
<evidence type="ECO:0000313" key="1">
    <source>
        <dbReference type="EMBL" id="KAI0056068.1"/>
    </source>
</evidence>
<gene>
    <name evidence="1" type="ORF">BV25DRAFT_1832615</name>
</gene>
<proteinExistence type="predicted"/>
<evidence type="ECO:0000313" key="2">
    <source>
        <dbReference type="Proteomes" id="UP000814140"/>
    </source>
</evidence>